<organism evidence="3 4">
    <name type="scientific">Saitozyma podzolica</name>
    <dbReference type="NCBI Taxonomy" id="1890683"/>
    <lineage>
        <taxon>Eukaryota</taxon>
        <taxon>Fungi</taxon>
        <taxon>Dikarya</taxon>
        <taxon>Basidiomycota</taxon>
        <taxon>Agaricomycotina</taxon>
        <taxon>Tremellomycetes</taxon>
        <taxon>Tremellales</taxon>
        <taxon>Trimorphomycetaceae</taxon>
        <taxon>Saitozyma</taxon>
    </lineage>
</organism>
<feature type="compositionally biased region" description="Basic residues" evidence="1">
    <location>
        <begin position="308"/>
        <end position="318"/>
    </location>
</feature>
<dbReference type="OrthoDB" id="1058301at2759"/>
<gene>
    <name evidence="3" type="ORF">EHS25_009620</name>
</gene>
<dbReference type="AlphaFoldDB" id="A0A427YJS2"/>
<dbReference type="SUPFAM" id="SSF51695">
    <property type="entry name" value="PLC-like phosphodiesterases"/>
    <property type="match status" value="1"/>
</dbReference>
<feature type="region of interest" description="Disordered" evidence="1">
    <location>
        <begin position="285"/>
        <end position="327"/>
    </location>
</feature>
<dbReference type="Pfam" id="PF03009">
    <property type="entry name" value="GDPD"/>
    <property type="match status" value="1"/>
</dbReference>
<dbReference type="Gene3D" id="3.20.20.190">
    <property type="entry name" value="Phosphatidylinositol (PI) phosphodiesterase"/>
    <property type="match status" value="1"/>
</dbReference>
<dbReference type="InterPro" id="IPR017946">
    <property type="entry name" value="PLC-like_Pdiesterase_TIM-brl"/>
</dbReference>
<feature type="region of interest" description="Disordered" evidence="1">
    <location>
        <begin position="471"/>
        <end position="515"/>
    </location>
</feature>
<feature type="region of interest" description="Disordered" evidence="1">
    <location>
        <begin position="1"/>
        <end position="33"/>
    </location>
</feature>
<reference evidence="3 4" key="1">
    <citation type="submission" date="2018-11" db="EMBL/GenBank/DDBJ databases">
        <title>Genome sequence of Saitozyma podzolica DSM 27192.</title>
        <authorList>
            <person name="Aliyu H."/>
            <person name="Gorte O."/>
            <person name="Ochsenreither K."/>
        </authorList>
    </citation>
    <scope>NUCLEOTIDE SEQUENCE [LARGE SCALE GENOMIC DNA]</scope>
    <source>
        <strain evidence="3 4">DSM 27192</strain>
    </source>
</reference>
<dbReference type="CDD" id="cd08570">
    <property type="entry name" value="GDPD_YPL206cp_fungi"/>
    <property type="match status" value="1"/>
</dbReference>
<dbReference type="GO" id="GO:0006629">
    <property type="term" value="P:lipid metabolic process"/>
    <property type="evidence" value="ECO:0007669"/>
    <property type="project" value="InterPro"/>
</dbReference>
<evidence type="ECO:0000313" key="4">
    <source>
        <dbReference type="Proteomes" id="UP000279259"/>
    </source>
</evidence>
<evidence type="ECO:0000259" key="2">
    <source>
        <dbReference type="PROSITE" id="PS51704"/>
    </source>
</evidence>
<feature type="domain" description="GP-PDE" evidence="2">
    <location>
        <begin position="40"/>
        <end position="281"/>
    </location>
</feature>
<sequence length="537" mass="58746">MAIEVQPLPNGNGNGIGIGISSDTGASTPKPIPMREPKDIECWGHRGASAHLPENTLASFRAAIAEGADGIESDVHATSDGVVLMFHDPTLDRTTTGTGLIRDQPWKGSIENVRTKKEPIQPIPLFEELIELIMEEGNRHVVLNIDCKMQNDPERLFPEMARIISQYDDWQTLLAPRVILGLWHPLFLRPAFKYLPLCTRYHIGFSVPLVRKFFWDACQGFSICFPLLMGQEGQQFLRDCRDAGKEVCVWTVNNEEEMRVAMSWGVRAVLTDRVGVYTSLKKELSTNPLAPPQLPPHPSYPDSSHSQSHSHSHSHSHAHSPLPSHATSPRRLLYPWLRLRSADPSSRFSPAPAVTTLPSPASRPRLHMLKRPRAKQVVADPSKLVIPGMKGSLFAWSHWRYYSMAHVCAHHLARWYLNAHGDMLSSPPSTFTHGIPPISTVSTVPTIPILPDFSTASTSYVPTLAPAVSTTTSPEILPTTPATPPPIGPGPAGTSGDIGVAHVAPGPGARRKPSISERVVDAVAPETFTAFSGTSPE</sequence>
<dbReference type="PROSITE" id="PS51704">
    <property type="entry name" value="GP_PDE"/>
    <property type="match status" value="1"/>
</dbReference>
<name>A0A427YJS2_9TREE</name>
<accession>A0A427YJS2</accession>
<evidence type="ECO:0000256" key="1">
    <source>
        <dbReference type="SAM" id="MobiDB-lite"/>
    </source>
</evidence>
<keyword evidence="4" id="KW-1185">Reference proteome</keyword>
<protein>
    <recommendedName>
        <fullName evidence="2">GP-PDE domain-containing protein</fullName>
    </recommendedName>
</protein>
<evidence type="ECO:0000313" key="3">
    <source>
        <dbReference type="EMBL" id="RSH91321.1"/>
    </source>
</evidence>
<feature type="compositionally biased region" description="Pro residues" evidence="1">
    <location>
        <begin position="289"/>
        <end position="299"/>
    </location>
</feature>
<dbReference type="GO" id="GO:0008081">
    <property type="term" value="F:phosphoric diester hydrolase activity"/>
    <property type="evidence" value="ECO:0007669"/>
    <property type="project" value="InterPro"/>
</dbReference>
<comment type="caution">
    <text evidence="3">The sequence shown here is derived from an EMBL/GenBank/DDBJ whole genome shotgun (WGS) entry which is preliminary data.</text>
</comment>
<proteinExistence type="predicted"/>
<dbReference type="PANTHER" id="PTHR43805:SF1">
    <property type="entry name" value="GP-PDE DOMAIN-CONTAINING PROTEIN"/>
    <property type="match status" value="1"/>
</dbReference>
<dbReference type="EMBL" id="RSCD01000008">
    <property type="protein sequence ID" value="RSH91321.1"/>
    <property type="molecule type" value="Genomic_DNA"/>
</dbReference>
<dbReference type="STRING" id="1890683.A0A427YJS2"/>
<dbReference type="PANTHER" id="PTHR43805">
    <property type="entry name" value="GLYCEROPHOSPHORYL DIESTER PHOSPHODIESTERASE"/>
    <property type="match status" value="1"/>
</dbReference>
<feature type="region of interest" description="Disordered" evidence="1">
    <location>
        <begin position="344"/>
        <end position="364"/>
    </location>
</feature>
<dbReference type="Proteomes" id="UP000279259">
    <property type="component" value="Unassembled WGS sequence"/>
</dbReference>
<dbReference type="InterPro" id="IPR030395">
    <property type="entry name" value="GP_PDE_dom"/>
</dbReference>